<comment type="caution">
    <text evidence="6">The sequence shown here is derived from an EMBL/GenBank/DDBJ whole genome shotgun (WGS) entry which is preliminary data.</text>
</comment>
<accession>A0A8T0WIW9</accession>
<dbReference type="PANTHER" id="PTHR12537:SF127">
    <property type="entry name" value="PUMILIO HOMOLOG 3"/>
    <property type="match status" value="1"/>
</dbReference>
<reference evidence="6" key="1">
    <citation type="submission" date="2020-05" db="EMBL/GenBank/DDBJ databases">
        <title>WGS assembly of Panicum virgatum.</title>
        <authorList>
            <person name="Lovell J.T."/>
            <person name="Jenkins J."/>
            <person name="Shu S."/>
            <person name="Juenger T.E."/>
            <person name="Schmutz J."/>
        </authorList>
    </citation>
    <scope>NUCLEOTIDE SEQUENCE</scope>
    <source>
        <strain evidence="6">AP13</strain>
    </source>
</reference>
<evidence type="ECO:0000256" key="1">
    <source>
        <dbReference type="ARBA" id="ARBA00022737"/>
    </source>
</evidence>
<dbReference type="PROSITE" id="PS50302">
    <property type="entry name" value="PUM"/>
    <property type="match status" value="2"/>
</dbReference>
<evidence type="ECO:0000256" key="3">
    <source>
        <dbReference type="PROSITE-ProRule" id="PRU00317"/>
    </source>
</evidence>
<feature type="region of interest" description="Disordered" evidence="4">
    <location>
        <begin position="208"/>
        <end position="253"/>
    </location>
</feature>
<gene>
    <name evidence="6" type="ORF">PVAP13_1NG069101</name>
</gene>
<dbReference type="GO" id="GO:0005737">
    <property type="term" value="C:cytoplasm"/>
    <property type="evidence" value="ECO:0007669"/>
    <property type="project" value="TreeGrafter"/>
</dbReference>
<dbReference type="Proteomes" id="UP000823388">
    <property type="component" value="Chromosome 1N"/>
</dbReference>
<dbReference type="Pfam" id="PF00806">
    <property type="entry name" value="PUF"/>
    <property type="match status" value="3"/>
</dbReference>
<sequence length="253" mass="28189">MQSRRIFIGHLMDDVLGLSLHMHGCRVIQKAFEVAEHDDKLAMAMELDQKVLRCVRDQYANYVIQKCIKCVPSSANFFTIAGGAVMVKKFATQTTAMSYHKYASNVIDKLTFGCHHDRQLITSEITAAGGGQHSDHINHELQDMMIDANATSVIQRMVVTAEERQVRVLVDVARSNTTKQMRYTHGRCVIAAIERFRFLAARGAHTMSTLYPTPTPPRRHYSSPLSAGGGLRPPSPSGRAARPHELVFTSLPK</sequence>
<dbReference type="EMBL" id="CM029038">
    <property type="protein sequence ID" value="KAG2648862.1"/>
    <property type="molecule type" value="Genomic_DNA"/>
</dbReference>
<dbReference type="InterPro" id="IPR033133">
    <property type="entry name" value="PUM-HD"/>
</dbReference>
<dbReference type="SUPFAM" id="SSF48371">
    <property type="entry name" value="ARM repeat"/>
    <property type="match status" value="1"/>
</dbReference>
<keyword evidence="2" id="KW-0810">Translation regulation</keyword>
<organism evidence="6 7">
    <name type="scientific">Panicum virgatum</name>
    <name type="common">Blackwell switchgrass</name>
    <dbReference type="NCBI Taxonomy" id="38727"/>
    <lineage>
        <taxon>Eukaryota</taxon>
        <taxon>Viridiplantae</taxon>
        <taxon>Streptophyta</taxon>
        <taxon>Embryophyta</taxon>
        <taxon>Tracheophyta</taxon>
        <taxon>Spermatophyta</taxon>
        <taxon>Magnoliopsida</taxon>
        <taxon>Liliopsida</taxon>
        <taxon>Poales</taxon>
        <taxon>Poaceae</taxon>
        <taxon>PACMAD clade</taxon>
        <taxon>Panicoideae</taxon>
        <taxon>Panicodae</taxon>
        <taxon>Paniceae</taxon>
        <taxon>Panicinae</taxon>
        <taxon>Panicum</taxon>
        <taxon>Panicum sect. Hiantes</taxon>
    </lineage>
</organism>
<feature type="repeat" description="Pumilio" evidence="3">
    <location>
        <begin position="136"/>
        <end position="171"/>
    </location>
</feature>
<dbReference type="Gene3D" id="1.25.10.10">
    <property type="entry name" value="Leucine-rich Repeat Variant"/>
    <property type="match status" value="2"/>
</dbReference>
<dbReference type="InterPro" id="IPR001313">
    <property type="entry name" value="Pumilio_RNA-bd_rpt"/>
</dbReference>
<dbReference type="InterPro" id="IPR016024">
    <property type="entry name" value="ARM-type_fold"/>
</dbReference>
<dbReference type="GO" id="GO:0006417">
    <property type="term" value="P:regulation of translation"/>
    <property type="evidence" value="ECO:0007669"/>
    <property type="project" value="UniProtKB-KW"/>
</dbReference>
<keyword evidence="7" id="KW-1185">Reference proteome</keyword>
<dbReference type="PANTHER" id="PTHR12537">
    <property type="entry name" value="RNA BINDING PROTEIN PUMILIO-RELATED"/>
    <property type="match status" value="1"/>
</dbReference>
<evidence type="ECO:0000313" key="6">
    <source>
        <dbReference type="EMBL" id="KAG2648862.1"/>
    </source>
</evidence>
<feature type="repeat" description="Pumilio" evidence="3">
    <location>
        <begin position="10"/>
        <end position="46"/>
    </location>
</feature>
<keyword evidence="1" id="KW-0677">Repeat</keyword>
<dbReference type="AlphaFoldDB" id="A0A8T0WIW9"/>
<dbReference type="InterPro" id="IPR011989">
    <property type="entry name" value="ARM-like"/>
</dbReference>
<protein>
    <recommendedName>
        <fullName evidence="5">PUM-HD domain-containing protein</fullName>
    </recommendedName>
</protein>
<evidence type="ECO:0000256" key="4">
    <source>
        <dbReference type="SAM" id="MobiDB-lite"/>
    </source>
</evidence>
<name>A0A8T0WIW9_PANVG</name>
<evidence type="ECO:0000256" key="2">
    <source>
        <dbReference type="ARBA" id="ARBA00022845"/>
    </source>
</evidence>
<dbReference type="GO" id="GO:0003729">
    <property type="term" value="F:mRNA binding"/>
    <property type="evidence" value="ECO:0007669"/>
    <property type="project" value="TreeGrafter"/>
</dbReference>
<feature type="domain" description="PUM-HD" evidence="5">
    <location>
        <begin position="1"/>
        <end position="197"/>
    </location>
</feature>
<evidence type="ECO:0000313" key="7">
    <source>
        <dbReference type="Proteomes" id="UP000823388"/>
    </source>
</evidence>
<dbReference type="SMART" id="SM00025">
    <property type="entry name" value="Pumilio"/>
    <property type="match status" value="4"/>
</dbReference>
<evidence type="ECO:0000259" key="5">
    <source>
        <dbReference type="PROSITE" id="PS50303"/>
    </source>
</evidence>
<dbReference type="PROSITE" id="PS50303">
    <property type="entry name" value="PUM_HD"/>
    <property type="match status" value="1"/>
</dbReference>
<proteinExistence type="predicted"/>